<dbReference type="SUPFAM" id="SSF101576">
    <property type="entry name" value="Supernatant protein factor (SPF), C-terminal domain"/>
    <property type="match status" value="1"/>
</dbReference>
<feature type="region of interest" description="Disordered" evidence="1">
    <location>
        <begin position="400"/>
        <end position="466"/>
    </location>
</feature>
<evidence type="ECO:0000256" key="1">
    <source>
        <dbReference type="SAM" id="MobiDB-lite"/>
    </source>
</evidence>
<dbReference type="Gene3D" id="2.60.120.680">
    <property type="entry name" value="GOLD domain"/>
    <property type="match status" value="1"/>
</dbReference>
<comment type="caution">
    <text evidence="3">The sequence shown here is derived from an EMBL/GenBank/DDBJ whole genome shotgun (WGS) entry which is preliminary data.</text>
</comment>
<dbReference type="InterPro" id="IPR036598">
    <property type="entry name" value="GOLD_dom_sf"/>
</dbReference>
<dbReference type="InterPro" id="IPR011990">
    <property type="entry name" value="TPR-like_helical_dom_sf"/>
</dbReference>
<evidence type="ECO:0000259" key="2">
    <source>
        <dbReference type="PROSITE" id="PS50866"/>
    </source>
</evidence>
<dbReference type="InterPro" id="IPR019412">
    <property type="entry name" value="IML2/TPR_39"/>
</dbReference>
<feature type="domain" description="GOLD" evidence="2">
    <location>
        <begin position="678"/>
        <end position="790"/>
    </location>
</feature>
<dbReference type="PANTHER" id="PTHR31859">
    <property type="entry name" value="TETRATRICOPEPTIDE REPEAT PROTEIN 39 FAMILY MEMBER"/>
    <property type="match status" value="1"/>
</dbReference>
<feature type="compositionally biased region" description="Basic and acidic residues" evidence="1">
    <location>
        <begin position="400"/>
        <end position="413"/>
    </location>
</feature>
<dbReference type="OrthoDB" id="43460at2759"/>
<gene>
    <name evidence="3" type="ORF">FCC1311_065532</name>
</gene>
<feature type="compositionally biased region" description="Basic and acidic residues" evidence="1">
    <location>
        <begin position="425"/>
        <end position="434"/>
    </location>
</feature>
<dbReference type="SUPFAM" id="SSF48452">
    <property type="entry name" value="TPR-like"/>
    <property type="match status" value="1"/>
</dbReference>
<reference evidence="3 4" key="1">
    <citation type="submission" date="2017-12" db="EMBL/GenBank/DDBJ databases">
        <title>Sequencing, de novo assembly and annotation of complete genome of a new Thraustochytrid species, strain FCC1311.</title>
        <authorList>
            <person name="Sedici K."/>
            <person name="Godart F."/>
            <person name="Aiese Cigliano R."/>
            <person name="Sanseverino W."/>
            <person name="Barakat M."/>
            <person name="Ortet P."/>
            <person name="Marechal E."/>
            <person name="Cagnac O."/>
            <person name="Amato A."/>
        </authorList>
    </citation>
    <scope>NUCLEOTIDE SEQUENCE [LARGE SCALE GENOMIC DNA]</scope>
</reference>
<protein>
    <submittedName>
        <fullName evidence="3">Tetratricopeptide repeat protein 39C</fullName>
    </submittedName>
</protein>
<evidence type="ECO:0000313" key="4">
    <source>
        <dbReference type="Proteomes" id="UP000241890"/>
    </source>
</evidence>
<sequence length="815" mass="91256">MSSPDEAQNAGENEDVAIKAWREDMAKMQMGTTMLFTNDFGGAESVFSSGMRNERPAEILKQEGVRDLRGAFALQYALVSVIKGVASLANDQLDECLQRLWFAEQLAAEDSDWLGKSVVRGICTLVGGVVQCLQHSFVSGVFNVCKSWMWIKVLKNEAVEFQGKEREVVRSCALLTLGIFNILLSLLPTSMLKAASLLSGFAGDRDIGLDMLKDCWKEEGMFAPWAALVWAAFNVDTKSFLDEPLSKTDSETCDEIFAWASEKYPTSVFFSGIEADFEAIRKNVDLAIVIIDRAAPFAGELKALEWALNYKRGVYELTKLNFARAAVYFEESLQVYVRVGRRSMVPFMAIYSALCYHVVAHVKNRAELAQDEIDLAEEALLEDDSAEDDDEDLHLDGHHVHQIDEVGTNKDTENLDALSPGVETNAHDEAESEKASNNLDNVGGVDIGDDSDEEDEHDASADIDPIEDMDAATAAAHSEEMLCLVENYRAMKKDNWGRQDEWAFDVYKEYHETLEAETGAGESDAPLPREPWPLLDIVESMIWRMRCTRWMEEANTVEMLALLQQDETEREPDFDDQIRVCACFAQVLLERNQTEPALEWCDRGLALESSLSPQGREAGYALMLHYLRALNMYQRGQLLAARHSLNTVEAADKTNSWIYHYIMFKSNILKKLVAAAWEKVEYATVSVPAGGAHSDVVRITAPGQLVAWEWACLKFDVQFSAMFRPAEDEDGAEGEGAEGVMIFSTIERHSEEDGPHVGFFVAPRCGEVIFEWDNRFSFMRSKSIEYRLSTLAPDEHEFPPSASGSHSMHNHLSLS</sequence>
<dbReference type="InterPro" id="IPR009038">
    <property type="entry name" value="GOLD_dom"/>
</dbReference>
<feature type="compositionally biased region" description="Acidic residues" evidence="1">
    <location>
        <begin position="447"/>
        <end position="457"/>
    </location>
</feature>
<accession>A0A2R5GR23</accession>
<dbReference type="AlphaFoldDB" id="A0A2R5GR23"/>
<dbReference type="EMBL" id="BEYU01000074">
    <property type="protein sequence ID" value="GBG30334.1"/>
    <property type="molecule type" value="Genomic_DNA"/>
</dbReference>
<organism evidence="3 4">
    <name type="scientific">Hondaea fermentalgiana</name>
    <dbReference type="NCBI Taxonomy" id="2315210"/>
    <lineage>
        <taxon>Eukaryota</taxon>
        <taxon>Sar</taxon>
        <taxon>Stramenopiles</taxon>
        <taxon>Bigyra</taxon>
        <taxon>Labyrinthulomycetes</taxon>
        <taxon>Thraustochytrida</taxon>
        <taxon>Thraustochytriidae</taxon>
        <taxon>Hondaea</taxon>
    </lineage>
</organism>
<name>A0A2R5GR23_9STRA</name>
<dbReference type="Pfam" id="PF10300">
    <property type="entry name" value="Iml2-TPR_39"/>
    <property type="match status" value="1"/>
</dbReference>
<dbReference type="Proteomes" id="UP000241890">
    <property type="component" value="Unassembled WGS sequence"/>
</dbReference>
<proteinExistence type="predicted"/>
<evidence type="ECO:0000313" key="3">
    <source>
        <dbReference type="EMBL" id="GBG30334.1"/>
    </source>
</evidence>
<dbReference type="PROSITE" id="PS50866">
    <property type="entry name" value="GOLD"/>
    <property type="match status" value="1"/>
</dbReference>
<dbReference type="PANTHER" id="PTHR31859:SF1">
    <property type="entry name" value="TETRATRICOPEPTIDE REPEAT PROTEIN 39C"/>
    <property type="match status" value="1"/>
</dbReference>
<dbReference type="InParanoid" id="A0A2R5GR23"/>
<keyword evidence="4" id="KW-1185">Reference proteome</keyword>